<keyword evidence="1" id="KW-0472">Membrane</keyword>
<sequence length="59" mass="7093">MGRLKCYGEYSMKKLITWHKSMLERAQKEMGLSNYTLYWMAFFEGALVMWIIMKIFSSL</sequence>
<evidence type="ECO:0000313" key="3">
    <source>
        <dbReference type="Proteomes" id="UP000001420"/>
    </source>
</evidence>
<dbReference type="AlphaFoldDB" id="Q7VAH8"/>
<dbReference type="OrthoDB" id="9899289at2"/>
<dbReference type="HOGENOM" id="CLU_211035_0_0_3"/>
<evidence type="ECO:0008006" key="4">
    <source>
        <dbReference type="Google" id="ProtNLM"/>
    </source>
</evidence>
<keyword evidence="1" id="KW-1133">Transmembrane helix</keyword>
<evidence type="ECO:0000313" key="2">
    <source>
        <dbReference type="EMBL" id="AAQ00528.1"/>
    </source>
</evidence>
<gene>
    <name evidence="2" type="ordered locus">Pro_1484</name>
</gene>
<dbReference type="STRING" id="167539.Pro_1484"/>
<dbReference type="eggNOG" id="ENOG50322NI">
    <property type="taxonomic scope" value="Bacteria"/>
</dbReference>
<proteinExistence type="predicted"/>
<feature type="transmembrane region" description="Helical" evidence="1">
    <location>
        <begin position="37"/>
        <end position="56"/>
    </location>
</feature>
<dbReference type="KEGG" id="pma:Pro_1484"/>
<dbReference type="Proteomes" id="UP000001420">
    <property type="component" value="Chromosome"/>
</dbReference>
<accession>Q7VAH8</accession>
<keyword evidence="3" id="KW-1185">Reference proteome</keyword>
<dbReference type="EnsemblBacteria" id="AAQ00528">
    <property type="protein sequence ID" value="AAQ00528"/>
    <property type="gene ID" value="Pro_1484"/>
</dbReference>
<dbReference type="EMBL" id="AE017126">
    <property type="protein sequence ID" value="AAQ00528.1"/>
    <property type="molecule type" value="Genomic_DNA"/>
</dbReference>
<evidence type="ECO:0000256" key="1">
    <source>
        <dbReference type="SAM" id="Phobius"/>
    </source>
</evidence>
<keyword evidence="1" id="KW-0812">Transmembrane</keyword>
<reference evidence="2 3" key="1">
    <citation type="journal article" date="2003" name="Proc. Natl. Acad. Sci. U.S.A.">
        <title>Genome sequence of the cyanobacterium Prochlorococcus marinus SS120, a nearly minimal oxyphototrophic genome.</title>
        <authorList>
            <person name="Dufresne A."/>
            <person name="Salanoubat M."/>
            <person name="Partensky F."/>
            <person name="Artiguenave F."/>
            <person name="Axmann I.M."/>
            <person name="Barbe V."/>
            <person name="Duprat S."/>
            <person name="Galperin M.Y."/>
            <person name="Koonin E.V."/>
            <person name="Le Gall F."/>
            <person name="Makarova K.S."/>
            <person name="Ostrowski M."/>
            <person name="Oztas S."/>
            <person name="Robert C."/>
            <person name="Rogozin I.B."/>
            <person name="Scanlan D.J."/>
            <person name="Tandeau de Marsac N."/>
            <person name="Weissenbach J."/>
            <person name="Wincker P."/>
            <person name="Wolf Y.I."/>
            <person name="Hess W.R."/>
        </authorList>
    </citation>
    <scope>NUCLEOTIDE SEQUENCE [LARGE SCALE GENOMIC DNA]</scope>
    <source>
        <strain evidence="3">SARG / CCMP1375 / SS120</strain>
    </source>
</reference>
<organism evidence="2 3">
    <name type="scientific">Prochlorococcus marinus (strain SARG / CCMP1375 / SS120)</name>
    <dbReference type="NCBI Taxonomy" id="167539"/>
    <lineage>
        <taxon>Bacteria</taxon>
        <taxon>Bacillati</taxon>
        <taxon>Cyanobacteriota</taxon>
        <taxon>Cyanophyceae</taxon>
        <taxon>Synechococcales</taxon>
        <taxon>Prochlorococcaceae</taxon>
        <taxon>Prochlorococcus</taxon>
    </lineage>
</organism>
<protein>
    <recommendedName>
        <fullName evidence="4">Protein family PM-16</fullName>
    </recommendedName>
</protein>
<dbReference type="PATRIC" id="fig|167539.5.peg.1562"/>
<name>Q7VAH8_PROMA</name>